<gene>
    <name evidence="4" type="ORF">FSP39_015013</name>
</gene>
<dbReference type="InterPro" id="IPR002993">
    <property type="entry name" value="ODC_AZ"/>
</dbReference>
<dbReference type="GO" id="GO:0005634">
    <property type="term" value="C:nucleus"/>
    <property type="evidence" value="ECO:0007669"/>
    <property type="project" value="TreeGrafter"/>
</dbReference>
<reference evidence="4" key="1">
    <citation type="submission" date="2019-08" db="EMBL/GenBank/DDBJ databases">
        <title>The improved chromosome-level genome for the pearl oyster Pinctada fucata martensii using PacBio sequencing and Hi-C.</title>
        <authorList>
            <person name="Zheng Z."/>
        </authorList>
    </citation>
    <scope>NUCLEOTIDE SEQUENCE</scope>
    <source>
        <strain evidence="4">ZZ-2019</strain>
        <tissue evidence="4">Adductor muscle</tissue>
    </source>
</reference>
<dbReference type="EMBL" id="VSWD01000008">
    <property type="protein sequence ID" value="KAK3095467.1"/>
    <property type="molecule type" value="Genomic_DNA"/>
</dbReference>
<comment type="caution">
    <text evidence="4">The sequence shown here is derived from an EMBL/GenBank/DDBJ whole genome shotgun (WGS) entry which is preliminary data.</text>
</comment>
<comment type="similarity">
    <text evidence="1">Belongs to the ODC antizyme family.</text>
</comment>
<dbReference type="SUPFAM" id="SSF55729">
    <property type="entry name" value="Acyl-CoA N-acyltransferases (Nat)"/>
    <property type="match status" value="1"/>
</dbReference>
<dbReference type="InterPro" id="IPR038581">
    <property type="entry name" value="ODC_AZ_sf"/>
</dbReference>
<evidence type="ECO:0000256" key="3">
    <source>
        <dbReference type="ARBA" id="ARBA00022758"/>
    </source>
</evidence>
<keyword evidence="3" id="KW-0688">Ribosomal frameshifting</keyword>
<accession>A0AA88XZF9</accession>
<evidence type="ECO:0000256" key="1">
    <source>
        <dbReference type="ARBA" id="ARBA00008796"/>
    </source>
</evidence>
<evidence type="ECO:0000313" key="4">
    <source>
        <dbReference type="EMBL" id="KAK3095467.1"/>
    </source>
</evidence>
<protein>
    <recommendedName>
        <fullName evidence="2">Ornithine decarboxylase antizyme</fullName>
    </recommendedName>
</protein>
<dbReference type="PANTHER" id="PTHR10279:SF10">
    <property type="entry name" value="ORNITHINE DECARBOXYLASE ANTIZYME"/>
    <property type="match status" value="1"/>
</dbReference>
<dbReference type="InterPro" id="IPR016181">
    <property type="entry name" value="Acyl_CoA_acyltransferase"/>
</dbReference>
<name>A0AA88XZF9_PINIB</name>
<dbReference type="PROSITE" id="PS01337">
    <property type="entry name" value="ODC_AZ"/>
    <property type="match status" value="1"/>
</dbReference>
<dbReference type="GO" id="GO:0005737">
    <property type="term" value="C:cytoplasm"/>
    <property type="evidence" value="ECO:0007669"/>
    <property type="project" value="TreeGrafter"/>
</dbReference>
<dbReference type="AlphaFoldDB" id="A0AA88XZF9"/>
<dbReference type="Proteomes" id="UP001186944">
    <property type="component" value="Unassembled WGS sequence"/>
</dbReference>
<evidence type="ECO:0000313" key="5">
    <source>
        <dbReference type="Proteomes" id="UP001186944"/>
    </source>
</evidence>
<proteinExistence type="inferred from homology"/>
<organism evidence="4 5">
    <name type="scientific">Pinctada imbricata</name>
    <name type="common">Atlantic pearl-oyster</name>
    <name type="synonym">Pinctada martensii</name>
    <dbReference type="NCBI Taxonomy" id="66713"/>
    <lineage>
        <taxon>Eukaryota</taxon>
        <taxon>Metazoa</taxon>
        <taxon>Spiralia</taxon>
        <taxon>Lophotrochozoa</taxon>
        <taxon>Mollusca</taxon>
        <taxon>Bivalvia</taxon>
        <taxon>Autobranchia</taxon>
        <taxon>Pteriomorphia</taxon>
        <taxon>Pterioida</taxon>
        <taxon>Pterioidea</taxon>
        <taxon>Pteriidae</taxon>
        <taxon>Pinctada</taxon>
    </lineage>
</organism>
<evidence type="ECO:0000256" key="2">
    <source>
        <dbReference type="ARBA" id="ARBA00017712"/>
    </source>
</evidence>
<dbReference type="GO" id="GO:0045732">
    <property type="term" value="P:positive regulation of protein catabolic process"/>
    <property type="evidence" value="ECO:0007669"/>
    <property type="project" value="TreeGrafter"/>
</dbReference>
<dbReference type="GO" id="GO:0075523">
    <property type="term" value="P:viral translational frameshifting"/>
    <property type="evidence" value="ECO:0007669"/>
    <property type="project" value="UniProtKB-KW"/>
</dbReference>
<dbReference type="PANTHER" id="PTHR10279">
    <property type="entry name" value="ORNITHINE DECARBOXYLASE ANTIZYME"/>
    <property type="match status" value="1"/>
</dbReference>
<dbReference type="Pfam" id="PF02100">
    <property type="entry name" value="ODC_AZ"/>
    <property type="match status" value="1"/>
</dbReference>
<dbReference type="Gene3D" id="3.40.630.60">
    <property type="match status" value="1"/>
</dbReference>
<dbReference type="GO" id="GO:0008073">
    <property type="term" value="F:ornithine decarboxylase inhibitor activity"/>
    <property type="evidence" value="ECO:0007669"/>
    <property type="project" value="InterPro"/>
</dbReference>
<sequence length="214" mass="23399">MLRASDAIVIEENFGPKAKEEKEKMPALQSYLISGIVYRWAPGLSGVPDVPHAANVSFVTEGSGVGVSSEPPVSAKSLFSTLTDNRSNSVVNLNALANTNVAVNLGFDICLVDKVHVKWETILRKGTLYVEVPSGILPEGSKESLVTLLEYAEEKLRCNHVILCFRKDRSDRASLVRTFMFMGFAVVPPGDPLLPHSADIMSLVYKIESDDDFD</sequence>
<keyword evidence="5" id="KW-1185">Reference proteome</keyword>